<accession>A0ACC0GI92</accession>
<protein>
    <submittedName>
        <fullName evidence="1">Casein kinase 1-like protein HD16</fullName>
    </submittedName>
</protein>
<dbReference type="Proteomes" id="UP001060215">
    <property type="component" value="Chromosome 8"/>
</dbReference>
<evidence type="ECO:0000313" key="1">
    <source>
        <dbReference type="EMBL" id="KAI7999895.1"/>
    </source>
</evidence>
<gene>
    <name evidence="1" type="ORF">LOK49_LG09G00485</name>
</gene>
<name>A0ACC0GI92_9ERIC</name>
<organism evidence="1 2">
    <name type="scientific">Camellia lanceoleosa</name>
    <dbReference type="NCBI Taxonomy" id="1840588"/>
    <lineage>
        <taxon>Eukaryota</taxon>
        <taxon>Viridiplantae</taxon>
        <taxon>Streptophyta</taxon>
        <taxon>Embryophyta</taxon>
        <taxon>Tracheophyta</taxon>
        <taxon>Spermatophyta</taxon>
        <taxon>Magnoliopsida</taxon>
        <taxon>eudicotyledons</taxon>
        <taxon>Gunneridae</taxon>
        <taxon>Pentapetalae</taxon>
        <taxon>asterids</taxon>
        <taxon>Ericales</taxon>
        <taxon>Theaceae</taxon>
        <taxon>Camellia</taxon>
    </lineage>
</organism>
<reference evidence="1 2" key="1">
    <citation type="journal article" date="2022" name="Plant J.">
        <title>Chromosome-level genome of Camellia lanceoleosa provides a valuable resource for understanding genome evolution and self-incompatibility.</title>
        <authorList>
            <person name="Gong W."/>
            <person name="Xiao S."/>
            <person name="Wang L."/>
            <person name="Liao Z."/>
            <person name="Chang Y."/>
            <person name="Mo W."/>
            <person name="Hu G."/>
            <person name="Li W."/>
            <person name="Zhao G."/>
            <person name="Zhu H."/>
            <person name="Hu X."/>
            <person name="Ji K."/>
            <person name="Xiang X."/>
            <person name="Song Q."/>
            <person name="Yuan D."/>
            <person name="Jin S."/>
            <person name="Zhang L."/>
        </authorList>
    </citation>
    <scope>NUCLEOTIDE SEQUENCE [LARGE SCALE GENOMIC DNA]</scope>
    <source>
        <strain evidence="1">SQ_2022a</strain>
    </source>
</reference>
<dbReference type="EMBL" id="CM045765">
    <property type="protein sequence ID" value="KAI7999895.1"/>
    <property type="molecule type" value="Genomic_DNA"/>
</dbReference>
<comment type="caution">
    <text evidence="1">The sequence shown here is derived from an EMBL/GenBank/DDBJ whole genome shotgun (WGS) entry which is preliminary data.</text>
</comment>
<keyword evidence="2" id="KW-1185">Reference proteome</keyword>
<proteinExistence type="predicted"/>
<evidence type="ECO:0000313" key="2">
    <source>
        <dbReference type="Proteomes" id="UP001060215"/>
    </source>
</evidence>
<sequence length="504" mass="56676">MAVSFLSVSGRPSASLISCLTAPPAPPPPNPNPTALPSLTCALQCPHFQSYAPPLHLSISLHLSTLSASHYNDDYRFVFAGVLVALKSTISTVRSSTTKPPTSSTNTAYLTSPSILVDSCRAKLVVRGSSTDPLIGLCQEGTHNVVDIPDCKGIAELNVEPYDEDRGGELCVMFGKVQVALVWNSRDENSPSSKKLNALANFLWRYGGPNRKVHLIHSVWANFQTSINNVETMYAVMLDTDYMNKPTFKENFMNDWRKILGKNHVIIKLEDCDFTPIYEWHQREKEKKKQMSSETGNVFNTPSLNLRRECFSKKQCNNELVWHKLWGYGLSTNHILFKENVATGNTTGGCMTNSFIEAMENEYGLTYACLLHSIRTKIWESQKCLYPPPPTSQLIFQVGHKRGRLTMKEEDDEQPKKKVRMGMPATQWISVDNARRPMKQRYHYNVADVRLSQHIEKGNEDGLFISSVASCSNLWALIMDAAPILKFMSSLPIFFTRLLVVLNM</sequence>